<dbReference type="InterPro" id="IPR020846">
    <property type="entry name" value="MFS_dom"/>
</dbReference>
<feature type="transmembrane region" description="Helical" evidence="7">
    <location>
        <begin position="391"/>
        <end position="410"/>
    </location>
</feature>
<feature type="domain" description="Major facilitator superfamily (MFS) profile" evidence="8">
    <location>
        <begin position="1"/>
        <end position="482"/>
    </location>
</feature>
<accession>A0ABP6SZ55</accession>
<dbReference type="SUPFAM" id="SSF103473">
    <property type="entry name" value="MFS general substrate transporter"/>
    <property type="match status" value="1"/>
</dbReference>
<feature type="transmembrane region" description="Helical" evidence="7">
    <location>
        <begin position="456"/>
        <end position="478"/>
    </location>
</feature>
<feature type="transmembrane region" description="Helical" evidence="7">
    <location>
        <begin position="186"/>
        <end position="205"/>
    </location>
</feature>
<feature type="transmembrane region" description="Helical" evidence="7">
    <location>
        <begin position="152"/>
        <end position="174"/>
    </location>
</feature>
<evidence type="ECO:0000313" key="10">
    <source>
        <dbReference type="Proteomes" id="UP001501676"/>
    </source>
</evidence>
<feature type="transmembrane region" description="Helical" evidence="7">
    <location>
        <begin position="67"/>
        <end position="85"/>
    </location>
</feature>
<evidence type="ECO:0000256" key="3">
    <source>
        <dbReference type="ARBA" id="ARBA00022475"/>
    </source>
</evidence>
<dbReference type="InterPro" id="IPR036259">
    <property type="entry name" value="MFS_trans_sf"/>
</dbReference>
<feature type="transmembrane region" description="Helical" evidence="7">
    <location>
        <begin position="217"/>
        <end position="235"/>
    </location>
</feature>
<evidence type="ECO:0000256" key="1">
    <source>
        <dbReference type="ARBA" id="ARBA00004651"/>
    </source>
</evidence>
<evidence type="ECO:0000256" key="2">
    <source>
        <dbReference type="ARBA" id="ARBA00022448"/>
    </source>
</evidence>
<reference evidence="10" key="1">
    <citation type="journal article" date="2019" name="Int. J. Syst. Evol. Microbiol.">
        <title>The Global Catalogue of Microorganisms (GCM) 10K type strain sequencing project: providing services to taxonomists for standard genome sequencing and annotation.</title>
        <authorList>
            <consortium name="The Broad Institute Genomics Platform"/>
            <consortium name="The Broad Institute Genome Sequencing Center for Infectious Disease"/>
            <person name="Wu L."/>
            <person name="Ma J."/>
        </authorList>
    </citation>
    <scope>NUCLEOTIDE SEQUENCE [LARGE SCALE GENOMIC DNA]</scope>
    <source>
        <strain evidence="10">JCM 9458</strain>
    </source>
</reference>
<evidence type="ECO:0000313" key="9">
    <source>
        <dbReference type="EMBL" id="GAA3388081.1"/>
    </source>
</evidence>
<dbReference type="Gene3D" id="1.20.1720.10">
    <property type="entry name" value="Multidrug resistance protein D"/>
    <property type="match status" value="1"/>
</dbReference>
<proteinExistence type="predicted"/>
<dbReference type="PANTHER" id="PTHR42718">
    <property type="entry name" value="MAJOR FACILITATOR SUPERFAMILY MULTIDRUG TRANSPORTER MFSC"/>
    <property type="match status" value="1"/>
</dbReference>
<feature type="transmembrane region" description="Helical" evidence="7">
    <location>
        <begin position="344"/>
        <end position="370"/>
    </location>
</feature>
<keyword evidence="5 7" id="KW-1133">Transmembrane helix</keyword>
<keyword evidence="3" id="KW-1003">Cell membrane</keyword>
<evidence type="ECO:0000256" key="4">
    <source>
        <dbReference type="ARBA" id="ARBA00022692"/>
    </source>
</evidence>
<dbReference type="CDD" id="cd17321">
    <property type="entry name" value="MFS_MMR_MDR_like"/>
    <property type="match status" value="1"/>
</dbReference>
<comment type="caution">
    <text evidence="9">The sequence shown here is derived from an EMBL/GenBank/DDBJ whole genome shotgun (WGS) entry which is preliminary data.</text>
</comment>
<name>A0ABP6SZ55_9ACTN</name>
<feature type="transmembrane region" description="Helical" evidence="7">
    <location>
        <begin position="287"/>
        <end position="308"/>
    </location>
</feature>
<keyword evidence="10" id="KW-1185">Reference proteome</keyword>
<feature type="transmembrane region" description="Helical" evidence="7">
    <location>
        <begin position="37"/>
        <end position="55"/>
    </location>
</feature>
<sequence length="499" mass="49762">MLGALVLCVLVLGLDLTILNVALPTIAGDLAVGTGGLQWVVNAYVLVFAGLMLPAGALGDRYGRRRLLLAGLVVFGGACLAATWAESVAVLVALRAVMGAGAAIIMPIVLAVLAVLFDERERGKALSVVVVAIGAGLPLGPIVGGWLLQHYWWGSIFLINVPIAAAAGALIAVLMPESKDPRPPRADLPGAVLSTAGLVGLVYGIVEAPGRGWTDPLVLGMSAAGIGLLAGFVVWELRAAAPMIDLRLFADAQFAWGTVGATLASFALFGLLFTLPQYLQLVEGADAFGTGLRLLPLIGGIVLGAPIAQSLAARAGYRTPVAAGLLLAAAGLAAGATTDVGTGYGFVAAWLTLTGFGAGMSLTPAMDAVLGVLPPERAGSGTALTMALRQVAGAFGVALLGSLLAAGYSSRLDTTGLPSPAAHAADESVAAARALAARTGNTALAANASDAFVHGMALALGAAAVVALLGAVLTAVFLPGRPTPTGQVTQPGAHPEAVA</sequence>
<dbReference type="Proteomes" id="UP001501676">
    <property type="component" value="Unassembled WGS sequence"/>
</dbReference>
<comment type="subcellular location">
    <subcellularLocation>
        <location evidence="1">Cell membrane</location>
        <topology evidence="1">Multi-pass membrane protein</topology>
    </subcellularLocation>
</comment>
<keyword evidence="2" id="KW-0813">Transport</keyword>
<dbReference type="NCBIfam" id="TIGR00711">
    <property type="entry name" value="efflux_EmrB"/>
    <property type="match status" value="1"/>
</dbReference>
<feature type="transmembrane region" description="Helical" evidence="7">
    <location>
        <begin position="97"/>
        <end position="118"/>
    </location>
</feature>
<evidence type="ECO:0000259" key="8">
    <source>
        <dbReference type="PROSITE" id="PS50850"/>
    </source>
</evidence>
<feature type="transmembrane region" description="Helical" evidence="7">
    <location>
        <begin position="255"/>
        <end position="275"/>
    </location>
</feature>
<dbReference type="PROSITE" id="PS50850">
    <property type="entry name" value="MFS"/>
    <property type="match status" value="1"/>
</dbReference>
<dbReference type="InterPro" id="IPR011701">
    <property type="entry name" value="MFS"/>
</dbReference>
<keyword evidence="4 7" id="KW-0812">Transmembrane</keyword>
<evidence type="ECO:0000256" key="6">
    <source>
        <dbReference type="ARBA" id="ARBA00023136"/>
    </source>
</evidence>
<protein>
    <submittedName>
        <fullName evidence="9">DHA2 family efflux MFS transporter permease subunit</fullName>
    </submittedName>
</protein>
<organism evidence="9 10">
    <name type="scientific">Cryptosporangium minutisporangium</name>
    <dbReference type="NCBI Taxonomy" id="113569"/>
    <lineage>
        <taxon>Bacteria</taxon>
        <taxon>Bacillati</taxon>
        <taxon>Actinomycetota</taxon>
        <taxon>Actinomycetes</taxon>
        <taxon>Cryptosporangiales</taxon>
        <taxon>Cryptosporangiaceae</taxon>
        <taxon>Cryptosporangium</taxon>
    </lineage>
</organism>
<dbReference type="InterPro" id="IPR004638">
    <property type="entry name" value="EmrB-like"/>
</dbReference>
<dbReference type="Gene3D" id="1.20.1250.20">
    <property type="entry name" value="MFS general substrate transporter like domains"/>
    <property type="match status" value="1"/>
</dbReference>
<keyword evidence="6 7" id="KW-0472">Membrane</keyword>
<dbReference type="PRINTS" id="PR01036">
    <property type="entry name" value="TCRTETB"/>
</dbReference>
<dbReference type="EMBL" id="BAAAYN010000022">
    <property type="protein sequence ID" value="GAA3388081.1"/>
    <property type="molecule type" value="Genomic_DNA"/>
</dbReference>
<evidence type="ECO:0000256" key="5">
    <source>
        <dbReference type="ARBA" id="ARBA00022989"/>
    </source>
</evidence>
<feature type="transmembrane region" description="Helical" evidence="7">
    <location>
        <begin position="320"/>
        <end position="338"/>
    </location>
</feature>
<feature type="transmembrane region" description="Helical" evidence="7">
    <location>
        <begin position="125"/>
        <end position="146"/>
    </location>
</feature>
<dbReference type="PANTHER" id="PTHR42718:SF42">
    <property type="entry name" value="EXPORT PROTEIN"/>
    <property type="match status" value="1"/>
</dbReference>
<gene>
    <name evidence="9" type="ORF">GCM10020369_32880</name>
</gene>
<dbReference type="Pfam" id="PF07690">
    <property type="entry name" value="MFS_1"/>
    <property type="match status" value="1"/>
</dbReference>
<evidence type="ECO:0000256" key="7">
    <source>
        <dbReference type="SAM" id="Phobius"/>
    </source>
</evidence>